<keyword evidence="2 6" id="KW-0378">Hydrolase</keyword>
<evidence type="ECO:0000256" key="1">
    <source>
        <dbReference type="ARBA" id="ARBA00022723"/>
    </source>
</evidence>
<dbReference type="AlphaFoldDB" id="A0A1Q2HYQ1"/>
<dbReference type="KEGG" id="cgv:CGLAU_10005"/>
<dbReference type="GO" id="GO:0005737">
    <property type="term" value="C:cytoplasm"/>
    <property type="evidence" value="ECO:0007669"/>
    <property type="project" value="TreeGrafter"/>
</dbReference>
<evidence type="ECO:0000313" key="7">
    <source>
        <dbReference type="Proteomes" id="UP000217209"/>
    </source>
</evidence>
<keyword evidence="3" id="KW-0464">Manganese</keyword>
<dbReference type="PANTHER" id="PTHR42909:SF1">
    <property type="entry name" value="CARBOHYDRATE KINASE PFKB DOMAIN-CONTAINING PROTEIN"/>
    <property type="match status" value="1"/>
</dbReference>
<dbReference type="Pfam" id="PF04227">
    <property type="entry name" value="Indigoidine_A"/>
    <property type="match status" value="1"/>
</dbReference>
<reference evidence="6 7" key="1">
    <citation type="submission" date="2016-12" db="EMBL/GenBank/DDBJ databases">
        <authorList>
            <person name="Song W.-J."/>
            <person name="Kurnit D.M."/>
        </authorList>
    </citation>
    <scope>NUCLEOTIDE SEQUENCE [LARGE SCALE GENOMIC DNA]</scope>
    <source>
        <strain evidence="6 7">DSM 30827</strain>
    </source>
</reference>
<keyword evidence="4" id="KW-0456">Lyase</keyword>
<dbReference type="InterPro" id="IPR022830">
    <property type="entry name" value="Indigdn_synthA-like"/>
</dbReference>
<gene>
    <name evidence="6" type="primary">psuG</name>
    <name evidence="6" type="ORF">CGLAU_10005</name>
</gene>
<evidence type="ECO:0000313" key="6">
    <source>
        <dbReference type="EMBL" id="AQQ15949.1"/>
    </source>
</evidence>
<evidence type="ECO:0000256" key="4">
    <source>
        <dbReference type="ARBA" id="ARBA00023239"/>
    </source>
</evidence>
<name>A0A1Q2HYQ1_9CORY</name>
<evidence type="ECO:0000256" key="3">
    <source>
        <dbReference type="ARBA" id="ARBA00023211"/>
    </source>
</evidence>
<keyword evidence="7" id="KW-1185">Reference proteome</keyword>
<keyword evidence="5 6" id="KW-0326">Glycosidase</keyword>
<evidence type="ECO:0000256" key="2">
    <source>
        <dbReference type="ARBA" id="ARBA00022801"/>
    </source>
</evidence>
<sequence>MSCKWWLIILNELRVSVSDEVRNALEEGTPILGLESNVLSHGLPFPKNVELQSACDEAIRSRGVVPAITFIDRGKLCLGATEADLERLTTANNVDKVTSRDIAVQLVRGSLGATSVSASLAICELAGVPIFASAGLGGVHRDYATTMDMSGDLYEIARRRVIVVSAGVKKFLDIPKTVEVLETLNIPAVGFHTSEFPAFYCKSSGVKLGARFDRLADLAKAARNHIELDLGSGFLALVSPSDEIALDHELVESAVQQALARAHAENVRGKDITKYVMRFIDEKTNMRSRDANFEVMVEVVSRGGGISGGTFKGEGKVVWERR</sequence>
<dbReference type="PANTHER" id="PTHR42909">
    <property type="entry name" value="ZGC:136858"/>
    <property type="match status" value="1"/>
</dbReference>
<dbReference type="InterPro" id="IPR007342">
    <property type="entry name" value="PsuG"/>
</dbReference>
<proteinExistence type="predicted"/>
<protein>
    <submittedName>
        <fullName evidence="6">Pseudouridine-5'-phosphate glycosidase</fullName>
        <ecNumber evidence="6">3.2.-.-</ecNumber>
    </submittedName>
</protein>
<dbReference type="GO" id="GO:0046872">
    <property type="term" value="F:metal ion binding"/>
    <property type="evidence" value="ECO:0007669"/>
    <property type="project" value="UniProtKB-KW"/>
</dbReference>
<dbReference type="Proteomes" id="UP000217209">
    <property type="component" value="Chromosome"/>
</dbReference>
<dbReference type="Gene3D" id="3.40.1790.10">
    <property type="entry name" value="Indigoidine synthase domain"/>
    <property type="match status" value="1"/>
</dbReference>
<dbReference type="EMBL" id="CP019688">
    <property type="protein sequence ID" value="AQQ15949.1"/>
    <property type="molecule type" value="Genomic_DNA"/>
</dbReference>
<evidence type="ECO:0000256" key="5">
    <source>
        <dbReference type="ARBA" id="ARBA00023295"/>
    </source>
</evidence>
<accession>A0A1Q2HYQ1</accession>
<dbReference type="GO" id="GO:0016798">
    <property type="term" value="F:hydrolase activity, acting on glycosyl bonds"/>
    <property type="evidence" value="ECO:0007669"/>
    <property type="project" value="UniProtKB-KW"/>
</dbReference>
<dbReference type="SUPFAM" id="SSF110581">
    <property type="entry name" value="Indigoidine synthase A-like"/>
    <property type="match status" value="1"/>
</dbReference>
<organism evidence="6 7">
    <name type="scientific">Corynebacterium glaucum</name>
    <dbReference type="NCBI Taxonomy" id="187491"/>
    <lineage>
        <taxon>Bacteria</taxon>
        <taxon>Bacillati</taxon>
        <taxon>Actinomycetota</taxon>
        <taxon>Actinomycetes</taxon>
        <taxon>Mycobacteriales</taxon>
        <taxon>Corynebacteriaceae</taxon>
        <taxon>Corynebacterium</taxon>
    </lineage>
</organism>
<keyword evidence="1" id="KW-0479">Metal-binding</keyword>
<dbReference type="EC" id="3.2.-.-" evidence="6"/>
<dbReference type="GO" id="GO:0004730">
    <property type="term" value="F:pseudouridylate synthase activity"/>
    <property type="evidence" value="ECO:0007669"/>
    <property type="project" value="InterPro"/>
</dbReference>